<comment type="caution">
    <text evidence="1">The sequence shown here is derived from an EMBL/GenBank/DDBJ whole genome shotgun (WGS) entry which is preliminary data.</text>
</comment>
<organism evidence="1 2">
    <name type="scientific">Exophiala aquamarina CBS 119918</name>
    <dbReference type="NCBI Taxonomy" id="1182545"/>
    <lineage>
        <taxon>Eukaryota</taxon>
        <taxon>Fungi</taxon>
        <taxon>Dikarya</taxon>
        <taxon>Ascomycota</taxon>
        <taxon>Pezizomycotina</taxon>
        <taxon>Eurotiomycetes</taxon>
        <taxon>Chaetothyriomycetidae</taxon>
        <taxon>Chaetothyriales</taxon>
        <taxon>Herpotrichiellaceae</taxon>
        <taxon>Exophiala</taxon>
    </lineage>
</organism>
<dbReference type="OrthoDB" id="5271918at2759"/>
<name>A0A072P9L9_9EURO</name>
<dbReference type="VEuPathDB" id="FungiDB:A1O9_07558"/>
<dbReference type="AlphaFoldDB" id="A0A072P9L9"/>
<dbReference type="GeneID" id="25282472"/>
<sequence>MSFPTKPAFVIHGGFDETTANHPGMKFLEEVENDFDTRTWDPEFYAPDFTWVAPTGQATEGRERALEAAKALYMPLTAHWHEPF</sequence>
<dbReference type="HOGENOM" id="CLU_2527462_0_0_1"/>
<accession>A0A072P9L9</accession>
<reference evidence="1 2" key="1">
    <citation type="submission" date="2013-03" db="EMBL/GenBank/DDBJ databases">
        <title>The Genome Sequence of Exophiala aquamarina CBS 119918.</title>
        <authorList>
            <consortium name="The Broad Institute Genomics Platform"/>
            <person name="Cuomo C."/>
            <person name="de Hoog S."/>
            <person name="Gorbushina A."/>
            <person name="Walker B."/>
            <person name="Young S.K."/>
            <person name="Zeng Q."/>
            <person name="Gargeya S."/>
            <person name="Fitzgerald M."/>
            <person name="Haas B."/>
            <person name="Abouelleil A."/>
            <person name="Allen A.W."/>
            <person name="Alvarado L."/>
            <person name="Arachchi H.M."/>
            <person name="Berlin A.M."/>
            <person name="Chapman S.B."/>
            <person name="Gainer-Dewar J."/>
            <person name="Goldberg J."/>
            <person name="Griggs A."/>
            <person name="Gujja S."/>
            <person name="Hansen M."/>
            <person name="Howarth C."/>
            <person name="Imamovic A."/>
            <person name="Ireland A."/>
            <person name="Larimer J."/>
            <person name="McCowan C."/>
            <person name="Murphy C."/>
            <person name="Pearson M."/>
            <person name="Poon T.W."/>
            <person name="Priest M."/>
            <person name="Roberts A."/>
            <person name="Saif S."/>
            <person name="Shea T."/>
            <person name="Sisk P."/>
            <person name="Sykes S."/>
            <person name="Wortman J."/>
            <person name="Nusbaum C."/>
            <person name="Birren B."/>
        </authorList>
    </citation>
    <scope>NUCLEOTIDE SEQUENCE [LARGE SCALE GENOMIC DNA]</scope>
    <source>
        <strain evidence="1 2">CBS 119918</strain>
    </source>
</reference>
<protein>
    <submittedName>
        <fullName evidence="1">Uncharacterized protein</fullName>
    </submittedName>
</protein>
<evidence type="ECO:0000313" key="2">
    <source>
        <dbReference type="Proteomes" id="UP000027920"/>
    </source>
</evidence>
<keyword evidence="2" id="KW-1185">Reference proteome</keyword>
<evidence type="ECO:0000313" key="1">
    <source>
        <dbReference type="EMBL" id="KEF55978.1"/>
    </source>
</evidence>
<dbReference type="EMBL" id="AMGV01000006">
    <property type="protein sequence ID" value="KEF55978.1"/>
    <property type="molecule type" value="Genomic_DNA"/>
</dbReference>
<dbReference type="Proteomes" id="UP000027920">
    <property type="component" value="Unassembled WGS sequence"/>
</dbReference>
<gene>
    <name evidence="1" type="ORF">A1O9_07558</name>
</gene>
<proteinExistence type="predicted"/>
<dbReference type="RefSeq" id="XP_013258568.1">
    <property type="nucleotide sequence ID" value="XM_013403114.1"/>
</dbReference>